<name>A0AAD8Z3L4_9TELE</name>
<gene>
    <name evidence="1" type="ORF">P4O66_012426</name>
</gene>
<dbReference type="AlphaFoldDB" id="A0AAD8Z3L4"/>
<comment type="caution">
    <text evidence="1">The sequence shown here is derived from an EMBL/GenBank/DDBJ whole genome shotgun (WGS) entry which is preliminary data.</text>
</comment>
<evidence type="ECO:0000313" key="2">
    <source>
        <dbReference type="Proteomes" id="UP001239994"/>
    </source>
</evidence>
<protein>
    <submittedName>
        <fullName evidence="1">Uncharacterized protein</fullName>
    </submittedName>
</protein>
<reference evidence="1" key="1">
    <citation type="submission" date="2023-03" db="EMBL/GenBank/DDBJ databases">
        <title>Electrophorus voltai genome.</title>
        <authorList>
            <person name="Bian C."/>
        </authorList>
    </citation>
    <scope>NUCLEOTIDE SEQUENCE</scope>
    <source>
        <strain evidence="1">CB-2022</strain>
        <tissue evidence="1">Muscle</tissue>
    </source>
</reference>
<sequence length="149" mass="16596">MDLWQSAKSRSNQCLSVPALLRLPLLLFQKAERRAVSGSYCSWAERFNGIQRNTVLAGPGEEAPLADIDGESYSLPTDSALPSRCRSRRYRSRRLLLMTNRLWAVDSSHPHDNGELNGQGPLLRPIAHTFPSLFLTDVAETCVEVAVCQ</sequence>
<dbReference type="Proteomes" id="UP001239994">
    <property type="component" value="Unassembled WGS sequence"/>
</dbReference>
<organism evidence="1 2">
    <name type="scientific">Electrophorus voltai</name>
    <dbReference type="NCBI Taxonomy" id="2609070"/>
    <lineage>
        <taxon>Eukaryota</taxon>
        <taxon>Metazoa</taxon>
        <taxon>Chordata</taxon>
        <taxon>Craniata</taxon>
        <taxon>Vertebrata</taxon>
        <taxon>Euteleostomi</taxon>
        <taxon>Actinopterygii</taxon>
        <taxon>Neopterygii</taxon>
        <taxon>Teleostei</taxon>
        <taxon>Ostariophysi</taxon>
        <taxon>Gymnotiformes</taxon>
        <taxon>Gymnotoidei</taxon>
        <taxon>Gymnotidae</taxon>
        <taxon>Electrophorus</taxon>
    </lineage>
</organism>
<evidence type="ECO:0000313" key="1">
    <source>
        <dbReference type="EMBL" id="KAK1792493.1"/>
    </source>
</evidence>
<accession>A0AAD8Z3L4</accession>
<dbReference type="EMBL" id="JAROKS010000019">
    <property type="protein sequence ID" value="KAK1792493.1"/>
    <property type="molecule type" value="Genomic_DNA"/>
</dbReference>
<keyword evidence="2" id="KW-1185">Reference proteome</keyword>
<proteinExistence type="predicted"/>